<dbReference type="Proteomes" id="UP000183185">
    <property type="component" value="Unassembled WGS sequence"/>
</dbReference>
<dbReference type="RefSeq" id="WP_071747574.1">
    <property type="nucleotide sequence ID" value="NZ_MACH01000142.1"/>
</dbReference>
<evidence type="ECO:0000313" key="1">
    <source>
        <dbReference type="EMBL" id="OJE37660.1"/>
    </source>
</evidence>
<comment type="caution">
    <text evidence="1">The sequence shown here is derived from an EMBL/GenBank/DDBJ whole genome shotgun (WGS) entry which is preliminary data.</text>
</comment>
<reference evidence="1 2" key="1">
    <citation type="submission" date="2016-06" db="EMBL/GenBank/DDBJ databases">
        <title>First insights into the genetic diversity and population structure of in the Bacillus cereus group bacteria from diverse marine environments.</title>
        <authorList>
            <person name="Liu Y."/>
            <person name="Lai Q."/>
            <person name="Shao Z."/>
        </authorList>
    </citation>
    <scope>NUCLEOTIDE SEQUENCE [LARGE SCALE GENOMIC DNA]</scope>
    <source>
        <strain evidence="1 2">TD42</strain>
    </source>
</reference>
<protein>
    <submittedName>
        <fullName evidence="1">Uncharacterized protein</fullName>
    </submittedName>
</protein>
<gene>
    <name evidence="1" type="ORF">BAQ49_14880</name>
</gene>
<proteinExistence type="predicted"/>
<evidence type="ECO:0000313" key="2">
    <source>
        <dbReference type="Proteomes" id="UP000183185"/>
    </source>
</evidence>
<organism evidence="1 2">
    <name type="scientific">Bacillus proteolyticus</name>
    <dbReference type="NCBI Taxonomy" id="2026192"/>
    <lineage>
        <taxon>Bacteria</taxon>
        <taxon>Bacillati</taxon>
        <taxon>Bacillota</taxon>
        <taxon>Bacilli</taxon>
        <taxon>Bacillales</taxon>
        <taxon>Bacillaceae</taxon>
        <taxon>Bacillus</taxon>
        <taxon>Bacillus cereus group</taxon>
    </lineage>
</organism>
<name>A0AA44KRI5_9BACI</name>
<accession>A0AA44KRI5</accession>
<dbReference type="AlphaFoldDB" id="A0AA44KRI5"/>
<dbReference type="EMBL" id="MACH01000142">
    <property type="protein sequence ID" value="OJE37660.1"/>
    <property type="molecule type" value="Genomic_DNA"/>
</dbReference>
<sequence length="151" mass="17807">MDFQDLMEFKGYIYLNKLFEPEENSLRVLIDRCKVNKTKGLTKITDEVEIEASSIDVDDNLPIVQLDFDSYIAYSVTNESFTVMDDYEISEGRIFRVYSKSRYLDFVKAGTIAEFIFPEEQFIHYQIPCLNHIIDIISYDELEITEIKRNE</sequence>